<evidence type="ECO:0000313" key="1">
    <source>
        <dbReference type="EMBL" id="KAE9399449.1"/>
    </source>
</evidence>
<gene>
    <name evidence="1" type="ORF">BT96DRAFT_789479</name>
</gene>
<protein>
    <submittedName>
        <fullName evidence="1">Uncharacterized protein</fullName>
    </submittedName>
</protein>
<dbReference type="OrthoDB" id="3364132at2759"/>
<accession>A0A6A4HLW1</accession>
<proteinExistence type="predicted"/>
<keyword evidence="2" id="KW-1185">Reference proteome</keyword>
<organism evidence="1 2">
    <name type="scientific">Gymnopus androsaceus JB14</name>
    <dbReference type="NCBI Taxonomy" id="1447944"/>
    <lineage>
        <taxon>Eukaryota</taxon>
        <taxon>Fungi</taxon>
        <taxon>Dikarya</taxon>
        <taxon>Basidiomycota</taxon>
        <taxon>Agaricomycotina</taxon>
        <taxon>Agaricomycetes</taxon>
        <taxon>Agaricomycetidae</taxon>
        <taxon>Agaricales</taxon>
        <taxon>Marasmiineae</taxon>
        <taxon>Omphalotaceae</taxon>
        <taxon>Gymnopus</taxon>
    </lineage>
</organism>
<feature type="non-terminal residue" evidence="1">
    <location>
        <position position="105"/>
    </location>
</feature>
<dbReference type="AlphaFoldDB" id="A0A6A4HLW1"/>
<dbReference type="EMBL" id="ML769469">
    <property type="protein sequence ID" value="KAE9399449.1"/>
    <property type="molecule type" value="Genomic_DNA"/>
</dbReference>
<dbReference type="Proteomes" id="UP000799118">
    <property type="component" value="Unassembled WGS sequence"/>
</dbReference>
<sequence>MVLHLDEFEAWVTIEGQKTEEYQCTKSASVLQCYIPSQAGKKFQVHWKDTKRTTATDGFLLIDGFKCPGQTISDNPDKPNQACKIGMRTDDSTIKPFKFAQIRLT</sequence>
<name>A0A6A4HLW1_9AGAR</name>
<reference evidence="1" key="1">
    <citation type="journal article" date="2019" name="Environ. Microbiol.">
        <title>Fungal ecological strategies reflected in gene transcription - a case study of two litter decomposers.</title>
        <authorList>
            <person name="Barbi F."/>
            <person name="Kohler A."/>
            <person name="Barry K."/>
            <person name="Baskaran P."/>
            <person name="Daum C."/>
            <person name="Fauchery L."/>
            <person name="Ihrmark K."/>
            <person name="Kuo A."/>
            <person name="LaButti K."/>
            <person name="Lipzen A."/>
            <person name="Morin E."/>
            <person name="Grigoriev I.V."/>
            <person name="Henrissat B."/>
            <person name="Lindahl B."/>
            <person name="Martin F."/>
        </authorList>
    </citation>
    <scope>NUCLEOTIDE SEQUENCE</scope>
    <source>
        <strain evidence="1">JB14</strain>
    </source>
</reference>
<evidence type="ECO:0000313" key="2">
    <source>
        <dbReference type="Proteomes" id="UP000799118"/>
    </source>
</evidence>